<evidence type="ECO:0000259" key="7">
    <source>
        <dbReference type="Pfam" id="PF03168"/>
    </source>
</evidence>
<feature type="compositionally biased region" description="Low complexity" evidence="5">
    <location>
        <begin position="13"/>
        <end position="28"/>
    </location>
</feature>
<evidence type="ECO:0000313" key="9">
    <source>
        <dbReference type="Proteomes" id="UP001190926"/>
    </source>
</evidence>
<protein>
    <recommendedName>
        <fullName evidence="7">Late embryogenesis abundant protein LEA-2 subgroup domain-containing protein</fullName>
    </recommendedName>
</protein>
<dbReference type="Proteomes" id="UP001190926">
    <property type="component" value="Unassembled WGS sequence"/>
</dbReference>
<dbReference type="EMBL" id="SDAM02000093">
    <property type="protein sequence ID" value="KAH6830761.1"/>
    <property type="molecule type" value="Genomic_DNA"/>
</dbReference>
<comment type="caution">
    <text evidence="8">The sequence shown here is derived from an EMBL/GenBank/DDBJ whole genome shotgun (WGS) entry which is preliminary data.</text>
</comment>
<sequence length="260" mass="28223">MNDRVHPSAKPTANGGAVAPAAANGEANQTFPANKAQQYNATRPAYRPQPPPKRGHRRGCCCSCCLWTTLTIILILLLAAIAGAVFYVLYRPHRPSFTVNSLQLSKFNLTDTSLTSSFNFSITARNPNKKITFFYDTISVKFLSGDLDIADGSFPGFTHAKKNTTTLKSVVSSSKNQFPDGTDTSPLKSSLKNKNLPLKIQLDTKVKAKIGKIKTGNLNIRVTCDGIKISIPTGKTASSASTSNVKCKVDPRIKIFKWTV</sequence>
<comment type="subcellular location">
    <subcellularLocation>
        <location evidence="1">Membrane</location>
        <topology evidence="1">Single-pass membrane protein</topology>
    </subcellularLocation>
</comment>
<gene>
    <name evidence="8" type="ORF">C2S53_014919</name>
</gene>
<dbReference type="InterPro" id="IPR004864">
    <property type="entry name" value="LEA_2"/>
</dbReference>
<reference evidence="8 9" key="1">
    <citation type="journal article" date="2021" name="Nat. Commun.">
        <title>Incipient diploidization of the medicinal plant Perilla within 10,000 years.</title>
        <authorList>
            <person name="Zhang Y."/>
            <person name="Shen Q."/>
            <person name="Leng L."/>
            <person name="Zhang D."/>
            <person name="Chen S."/>
            <person name="Shi Y."/>
            <person name="Ning Z."/>
            <person name="Chen S."/>
        </authorList>
    </citation>
    <scope>NUCLEOTIDE SEQUENCE [LARGE SCALE GENOMIC DNA]</scope>
    <source>
        <strain evidence="9">cv. PC099</strain>
    </source>
</reference>
<feature type="region of interest" description="Disordered" evidence="5">
    <location>
        <begin position="1"/>
        <end position="58"/>
    </location>
</feature>
<evidence type="ECO:0000256" key="4">
    <source>
        <dbReference type="ARBA" id="ARBA00023136"/>
    </source>
</evidence>
<evidence type="ECO:0000313" key="8">
    <source>
        <dbReference type="EMBL" id="KAH6830761.1"/>
    </source>
</evidence>
<dbReference type="AlphaFoldDB" id="A0AAD4JBI6"/>
<dbReference type="PANTHER" id="PTHR31234:SF2">
    <property type="entry name" value="OS05G0199100 PROTEIN"/>
    <property type="match status" value="1"/>
</dbReference>
<dbReference type="GO" id="GO:0005886">
    <property type="term" value="C:plasma membrane"/>
    <property type="evidence" value="ECO:0007669"/>
    <property type="project" value="TreeGrafter"/>
</dbReference>
<evidence type="ECO:0000256" key="3">
    <source>
        <dbReference type="ARBA" id="ARBA00022989"/>
    </source>
</evidence>
<keyword evidence="3 6" id="KW-1133">Transmembrane helix</keyword>
<feature type="transmembrane region" description="Helical" evidence="6">
    <location>
        <begin position="66"/>
        <end position="90"/>
    </location>
</feature>
<feature type="domain" description="Late embryogenesis abundant protein LEA-2 subgroup" evidence="7">
    <location>
        <begin position="122"/>
        <end position="224"/>
    </location>
</feature>
<keyword evidence="9" id="KW-1185">Reference proteome</keyword>
<feature type="compositionally biased region" description="Polar residues" evidence="5">
    <location>
        <begin position="29"/>
        <end position="41"/>
    </location>
</feature>
<dbReference type="GO" id="GO:0098542">
    <property type="term" value="P:defense response to other organism"/>
    <property type="evidence" value="ECO:0007669"/>
    <property type="project" value="InterPro"/>
</dbReference>
<evidence type="ECO:0000256" key="6">
    <source>
        <dbReference type="SAM" id="Phobius"/>
    </source>
</evidence>
<proteinExistence type="predicted"/>
<organism evidence="8 9">
    <name type="scientific">Perilla frutescens var. hirtella</name>
    <name type="common">Perilla citriodora</name>
    <name type="synonym">Perilla setoyensis</name>
    <dbReference type="NCBI Taxonomy" id="608512"/>
    <lineage>
        <taxon>Eukaryota</taxon>
        <taxon>Viridiplantae</taxon>
        <taxon>Streptophyta</taxon>
        <taxon>Embryophyta</taxon>
        <taxon>Tracheophyta</taxon>
        <taxon>Spermatophyta</taxon>
        <taxon>Magnoliopsida</taxon>
        <taxon>eudicotyledons</taxon>
        <taxon>Gunneridae</taxon>
        <taxon>Pentapetalae</taxon>
        <taxon>asterids</taxon>
        <taxon>lamiids</taxon>
        <taxon>Lamiales</taxon>
        <taxon>Lamiaceae</taxon>
        <taxon>Nepetoideae</taxon>
        <taxon>Elsholtzieae</taxon>
        <taxon>Perilla</taxon>
    </lineage>
</organism>
<dbReference type="Pfam" id="PF03168">
    <property type="entry name" value="LEA_2"/>
    <property type="match status" value="1"/>
</dbReference>
<dbReference type="PANTHER" id="PTHR31234">
    <property type="entry name" value="LATE EMBRYOGENESIS ABUNDANT (LEA) HYDROXYPROLINE-RICH GLYCOPROTEIN FAMILY"/>
    <property type="match status" value="1"/>
</dbReference>
<dbReference type="Gene3D" id="2.60.40.1820">
    <property type="match status" value="1"/>
</dbReference>
<evidence type="ECO:0000256" key="2">
    <source>
        <dbReference type="ARBA" id="ARBA00022692"/>
    </source>
</evidence>
<dbReference type="InterPro" id="IPR044839">
    <property type="entry name" value="NDR1-like"/>
</dbReference>
<evidence type="ECO:0000256" key="5">
    <source>
        <dbReference type="SAM" id="MobiDB-lite"/>
    </source>
</evidence>
<keyword evidence="2 6" id="KW-0812">Transmembrane</keyword>
<keyword evidence="4 6" id="KW-0472">Membrane</keyword>
<dbReference type="SUPFAM" id="SSF117070">
    <property type="entry name" value="LEA14-like"/>
    <property type="match status" value="1"/>
</dbReference>
<evidence type="ECO:0000256" key="1">
    <source>
        <dbReference type="ARBA" id="ARBA00004167"/>
    </source>
</evidence>
<accession>A0AAD4JBI6</accession>
<name>A0AAD4JBI6_PERFH</name>